<organism evidence="2 3">
    <name type="scientific">Lithohypha guttulata</name>
    <dbReference type="NCBI Taxonomy" id="1690604"/>
    <lineage>
        <taxon>Eukaryota</taxon>
        <taxon>Fungi</taxon>
        <taxon>Dikarya</taxon>
        <taxon>Ascomycota</taxon>
        <taxon>Pezizomycotina</taxon>
        <taxon>Eurotiomycetes</taxon>
        <taxon>Chaetothyriomycetidae</taxon>
        <taxon>Chaetothyriales</taxon>
        <taxon>Trichomeriaceae</taxon>
        <taxon>Lithohypha</taxon>
    </lineage>
</organism>
<sequence length="359" mass="38165">MSSAGGSADHALLARLNALKKSTIDLDAKKPAVELSASTDSPIDPAPARGLHGELVSRFRSLNGQSGSASSIDKLTSGAGTSGLGVAEDEDGKTIEDMLAELGPEDSWAIPKDEEGQIDELLETARSTLKQSEETKQDAATPTPQPGEVVADDEEIHSIGNDVRQARARMSGKLEPTENELEDDAAEYLAQVLEGINHEPKAKMGHETADSQHPDEASHQTDVQCSTTTGFDLPSAPANEPELPPSYSEVTVDDALASRFANLGLPGVPTTLKSSAPKATTKQQPKGYTDEEIDSWCVICNEDATLSCIGCDGDLYCTNCWLEGHKGPDAGYEERKHKARQYTKGGGLKKLPARQIMGV</sequence>
<accession>A0ABR0KAB0</accession>
<dbReference type="EMBL" id="JAVRRG010000064">
    <property type="protein sequence ID" value="KAK5092093.1"/>
    <property type="molecule type" value="Genomic_DNA"/>
</dbReference>
<evidence type="ECO:0000256" key="1">
    <source>
        <dbReference type="SAM" id="MobiDB-lite"/>
    </source>
</evidence>
<name>A0ABR0KAB0_9EURO</name>
<dbReference type="Pfam" id="PF22586">
    <property type="entry name" value="ANCHR-like_BBOX"/>
    <property type="match status" value="1"/>
</dbReference>
<evidence type="ECO:0008006" key="4">
    <source>
        <dbReference type="Google" id="ProtNLM"/>
    </source>
</evidence>
<feature type="region of interest" description="Disordered" evidence="1">
    <location>
        <begin position="29"/>
        <end position="90"/>
    </location>
</feature>
<feature type="compositionally biased region" description="Polar residues" evidence="1">
    <location>
        <begin position="220"/>
        <end position="230"/>
    </location>
</feature>
<feature type="compositionally biased region" description="Basic and acidic residues" evidence="1">
    <location>
        <begin position="203"/>
        <end position="219"/>
    </location>
</feature>
<protein>
    <recommendedName>
        <fullName evidence="4">Abscission/NoCut checkpoint regulator</fullName>
    </recommendedName>
</protein>
<feature type="compositionally biased region" description="Polar residues" evidence="1">
    <location>
        <begin position="60"/>
        <end position="74"/>
    </location>
</feature>
<evidence type="ECO:0000313" key="2">
    <source>
        <dbReference type="EMBL" id="KAK5092093.1"/>
    </source>
</evidence>
<keyword evidence="3" id="KW-1185">Reference proteome</keyword>
<feature type="region of interest" description="Disordered" evidence="1">
    <location>
        <begin position="105"/>
        <end position="156"/>
    </location>
</feature>
<dbReference type="PANTHER" id="PTHR46603:SF1">
    <property type="entry name" value="ABSCISSION_NOCUT CHECKPOINT REGULATOR"/>
    <property type="match status" value="1"/>
</dbReference>
<proteinExistence type="predicted"/>
<comment type="caution">
    <text evidence="2">The sequence shown here is derived from an EMBL/GenBank/DDBJ whole genome shotgun (WGS) entry which is preliminary data.</text>
</comment>
<dbReference type="PANTHER" id="PTHR46603">
    <property type="entry name" value="ABSCISSION/NOCUT CHECKPOINT REGULATOR"/>
    <property type="match status" value="1"/>
</dbReference>
<evidence type="ECO:0000313" key="3">
    <source>
        <dbReference type="Proteomes" id="UP001345013"/>
    </source>
</evidence>
<dbReference type="InterPro" id="IPR044553">
    <property type="entry name" value="Bbox1_ANCHR"/>
</dbReference>
<reference evidence="2 3" key="1">
    <citation type="submission" date="2023-08" db="EMBL/GenBank/DDBJ databases">
        <title>Black Yeasts Isolated from many extreme environments.</title>
        <authorList>
            <person name="Coleine C."/>
            <person name="Stajich J.E."/>
            <person name="Selbmann L."/>
        </authorList>
    </citation>
    <scope>NUCLEOTIDE SEQUENCE [LARGE SCALE GENOMIC DNA]</scope>
    <source>
        <strain evidence="2 3">CCFEE 5885</strain>
    </source>
</reference>
<dbReference type="SUPFAM" id="SSF57845">
    <property type="entry name" value="B-box zinc-binding domain"/>
    <property type="match status" value="1"/>
</dbReference>
<feature type="region of interest" description="Disordered" evidence="1">
    <location>
        <begin position="203"/>
        <end position="247"/>
    </location>
</feature>
<dbReference type="CDD" id="cd19817">
    <property type="entry name" value="Bbox1_ANCHR-like"/>
    <property type="match status" value="1"/>
</dbReference>
<gene>
    <name evidence="2" type="ORF">LTR24_005534</name>
</gene>
<dbReference type="Proteomes" id="UP001345013">
    <property type="component" value="Unassembled WGS sequence"/>
</dbReference>